<proteinExistence type="inferred from homology"/>
<evidence type="ECO:0000256" key="12">
    <source>
        <dbReference type="ARBA" id="ARBA00023024"/>
    </source>
</evidence>
<evidence type="ECO:0000256" key="14">
    <source>
        <dbReference type="ARBA" id="ARBA00023180"/>
    </source>
</evidence>
<keyword evidence="9" id="KW-0479">Metal-binding</keyword>
<dbReference type="GO" id="GO:0006032">
    <property type="term" value="P:chitin catabolic process"/>
    <property type="evidence" value="ECO:0007669"/>
    <property type="project" value="UniProtKB-KW"/>
</dbReference>
<comment type="subcellular location">
    <subcellularLocation>
        <location evidence="3">Cell membrane</location>
        <topology evidence="3">Lipid-anchor</topology>
        <topology evidence="3">GPI-anchor</topology>
    </subcellularLocation>
    <subcellularLocation>
        <location evidence="2">Secreted</location>
        <location evidence="2">Cell wall</location>
    </subcellularLocation>
</comment>
<dbReference type="GO" id="GO:0071555">
    <property type="term" value="P:cell wall organization"/>
    <property type="evidence" value="ECO:0007669"/>
    <property type="project" value="UniProtKB-KW"/>
</dbReference>
<evidence type="ECO:0000256" key="15">
    <source>
        <dbReference type="ARBA" id="ARBA00023277"/>
    </source>
</evidence>
<keyword evidence="25" id="KW-1185">Reference proteome</keyword>
<evidence type="ECO:0000256" key="6">
    <source>
        <dbReference type="ARBA" id="ARBA00022512"/>
    </source>
</evidence>
<feature type="non-terminal residue" evidence="24">
    <location>
        <position position="380"/>
    </location>
</feature>
<comment type="catalytic activity">
    <reaction evidence="21">
        <text>[(1-&gt;4)-N-acetyl-beta-D-glucosaminyl](n) + n H2O = chitosan + n acetate</text>
        <dbReference type="Rhea" id="RHEA:10464"/>
        <dbReference type="Rhea" id="RHEA-COMP:9593"/>
        <dbReference type="Rhea" id="RHEA-COMP:9597"/>
        <dbReference type="ChEBI" id="CHEBI:15377"/>
        <dbReference type="ChEBI" id="CHEBI:17029"/>
        <dbReference type="ChEBI" id="CHEBI:30089"/>
        <dbReference type="ChEBI" id="CHEBI:57704"/>
        <dbReference type="EC" id="3.5.1.41"/>
    </reaction>
    <physiologicalReaction direction="left-to-right" evidence="21">
        <dbReference type="Rhea" id="RHEA:10465"/>
    </physiologicalReaction>
</comment>
<evidence type="ECO:0000256" key="10">
    <source>
        <dbReference type="ARBA" id="ARBA00022729"/>
    </source>
</evidence>
<dbReference type="GO" id="GO:0005886">
    <property type="term" value="C:plasma membrane"/>
    <property type="evidence" value="ECO:0007669"/>
    <property type="project" value="UniProtKB-SubCell"/>
</dbReference>
<keyword evidence="14" id="KW-0325">Glycoprotein</keyword>
<organism evidence="24 25">
    <name type="scientific">Malassezia cuniculi</name>
    <dbReference type="NCBI Taxonomy" id="948313"/>
    <lineage>
        <taxon>Eukaryota</taxon>
        <taxon>Fungi</taxon>
        <taxon>Dikarya</taxon>
        <taxon>Basidiomycota</taxon>
        <taxon>Ustilaginomycotina</taxon>
        <taxon>Malasseziomycetes</taxon>
        <taxon>Malasseziales</taxon>
        <taxon>Malasseziaceae</taxon>
        <taxon>Malassezia</taxon>
    </lineage>
</organism>
<evidence type="ECO:0000256" key="16">
    <source>
        <dbReference type="ARBA" id="ARBA00023285"/>
    </source>
</evidence>
<evidence type="ECO:0000256" key="7">
    <source>
        <dbReference type="ARBA" id="ARBA00022525"/>
    </source>
</evidence>
<evidence type="ECO:0000256" key="9">
    <source>
        <dbReference type="ARBA" id="ARBA00022723"/>
    </source>
</evidence>
<comment type="cofactor">
    <cofactor evidence="1">
        <name>Co(2+)</name>
        <dbReference type="ChEBI" id="CHEBI:48828"/>
    </cofactor>
</comment>
<keyword evidence="16" id="KW-0170">Cobalt</keyword>
<dbReference type="Pfam" id="PF01522">
    <property type="entry name" value="Polysacc_deac_1"/>
    <property type="match status" value="1"/>
</dbReference>
<evidence type="ECO:0000256" key="11">
    <source>
        <dbReference type="ARBA" id="ARBA00022801"/>
    </source>
</evidence>
<dbReference type="GO" id="GO:0009272">
    <property type="term" value="P:fungal-type cell wall biogenesis"/>
    <property type="evidence" value="ECO:0007669"/>
    <property type="project" value="UniProtKB-ARBA"/>
</dbReference>
<gene>
    <name evidence="24" type="ORF">MCUN1_002722</name>
</gene>
<keyword evidence="5" id="KW-1003">Cell membrane</keyword>
<dbReference type="InterPro" id="IPR050248">
    <property type="entry name" value="Polysacc_deacetylase_ArnD"/>
</dbReference>
<evidence type="ECO:0000256" key="17">
    <source>
        <dbReference type="ARBA" id="ARBA00023288"/>
    </source>
</evidence>
<evidence type="ECO:0000256" key="21">
    <source>
        <dbReference type="ARBA" id="ARBA00048494"/>
    </source>
</evidence>
<keyword evidence="11" id="KW-0378">Hydrolase</keyword>
<dbReference type="GO" id="GO:0004099">
    <property type="term" value="F:chitin deacetylase activity"/>
    <property type="evidence" value="ECO:0007669"/>
    <property type="project" value="UniProtKB-EC"/>
</dbReference>
<dbReference type="Proteomes" id="UP001219933">
    <property type="component" value="Chromosome 4"/>
</dbReference>
<dbReference type="InterPro" id="IPR011330">
    <property type="entry name" value="Glyco_hydro/deAcase_b/a-brl"/>
</dbReference>
<dbReference type="PANTHER" id="PTHR10587">
    <property type="entry name" value="GLYCOSYL TRANSFERASE-RELATED"/>
    <property type="match status" value="1"/>
</dbReference>
<keyword evidence="10" id="KW-0732">Signal</keyword>
<dbReference type="SUPFAM" id="SSF88713">
    <property type="entry name" value="Glycoside hydrolase/deacetylase"/>
    <property type="match status" value="1"/>
</dbReference>
<dbReference type="FunFam" id="3.20.20.370:FF:000004">
    <property type="entry name" value="Related to Chitin deacetylase"/>
    <property type="match status" value="1"/>
</dbReference>
<evidence type="ECO:0000256" key="2">
    <source>
        <dbReference type="ARBA" id="ARBA00004191"/>
    </source>
</evidence>
<dbReference type="GO" id="GO:0000272">
    <property type="term" value="P:polysaccharide catabolic process"/>
    <property type="evidence" value="ECO:0007669"/>
    <property type="project" value="UniProtKB-KW"/>
</dbReference>
<dbReference type="GO" id="GO:0098552">
    <property type="term" value="C:side of membrane"/>
    <property type="evidence" value="ECO:0007669"/>
    <property type="project" value="UniProtKB-KW"/>
</dbReference>
<keyword evidence="7" id="KW-0964">Secreted</keyword>
<evidence type="ECO:0000256" key="3">
    <source>
        <dbReference type="ARBA" id="ARBA00004609"/>
    </source>
</evidence>
<dbReference type="CDD" id="cd10952">
    <property type="entry name" value="CE4_MrCDA_like"/>
    <property type="match status" value="1"/>
</dbReference>
<name>A0AAF0EWJ4_9BASI</name>
<accession>A0AAF0EWJ4</accession>
<evidence type="ECO:0000256" key="5">
    <source>
        <dbReference type="ARBA" id="ARBA00022475"/>
    </source>
</evidence>
<feature type="domain" description="NodB homology" evidence="23">
    <location>
        <begin position="125"/>
        <end position="317"/>
    </location>
</feature>
<dbReference type="PROSITE" id="PS51677">
    <property type="entry name" value="NODB"/>
    <property type="match status" value="1"/>
</dbReference>
<keyword evidence="17" id="KW-0449">Lipoprotein</keyword>
<dbReference type="GO" id="GO:0046872">
    <property type="term" value="F:metal ion binding"/>
    <property type="evidence" value="ECO:0007669"/>
    <property type="project" value="UniProtKB-KW"/>
</dbReference>
<keyword evidence="18" id="KW-0961">Cell wall biogenesis/degradation</keyword>
<evidence type="ECO:0000256" key="22">
    <source>
        <dbReference type="SAM" id="MobiDB-lite"/>
    </source>
</evidence>
<evidence type="ECO:0000313" key="25">
    <source>
        <dbReference type="Proteomes" id="UP001219933"/>
    </source>
</evidence>
<keyword evidence="6" id="KW-0134">Cell wall</keyword>
<keyword evidence="8" id="KW-0336">GPI-anchor</keyword>
<evidence type="ECO:0000259" key="23">
    <source>
        <dbReference type="PROSITE" id="PS51677"/>
    </source>
</evidence>
<evidence type="ECO:0000256" key="20">
    <source>
        <dbReference type="ARBA" id="ARBA00024056"/>
    </source>
</evidence>
<evidence type="ECO:0000256" key="1">
    <source>
        <dbReference type="ARBA" id="ARBA00001941"/>
    </source>
</evidence>
<dbReference type="EC" id="3.5.1.41" evidence="20"/>
<comment type="similarity">
    <text evidence="4">Belongs to the polysaccharide deacetylase family.</text>
</comment>
<sequence>MMRVARGPKSEEDMRAITDENEQCSDYSYKGQNELSKKYPKDSAIATIVDGDTEAAAIWKEIQDSGIIPKHVAVKEDDGDHMGISDDANDSYPKSDPDCWWTATGCTTPKADGLNADISECPEPGTWGLTFDDGPNCSHNAFYDFLQQNKLTATMFFIGANVMDWPYQAQRALVDGHDVCLHTWSHHYMTTLTDEQVFAELYYSIRIIKDVVGVTTRCWRPPFGDVDDRVRAIAHGLGLRTILWKEDTDDWNIAPSGNKPTASIDGNYEKIISKESAGAFSTGGPVVLTHEIDNHTMTEFERMYPKIKEGFAHVAPIHACMNATRPYAEAAPTYPAWEDWVAGKGVEGVPAQSISVMANVTITAEGQQTEPGGYSPQSPQ</sequence>
<protein>
    <recommendedName>
        <fullName evidence="20">chitin deacetylase</fullName>
        <ecNumber evidence="20">3.5.1.41</ecNumber>
    </recommendedName>
</protein>
<feature type="region of interest" description="Disordered" evidence="22">
    <location>
        <begin position="1"/>
        <end position="20"/>
    </location>
</feature>
<evidence type="ECO:0000256" key="4">
    <source>
        <dbReference type="ARBA" id="ARBA00010973"/>
    </source>
</evidence>
<keyword evidence="13" id="KW-0472">Membrane</keyword>
<dbReference type="AlphaFoldDB" id="A0AAF0EWJ4"/>
<evidence type="ECO:0000256" key="18">
    <source>
        <dbReference type="ARBA" id="ARBA00023316"/>
    </source>
</evidence>
<evidence type="ECO:0000256" key="13">
    <source>
        <dbReference type="ARBA" id="ARBA00023136"/>
    </source>
</evidence>
<evidence type="ECO:0000256" key="19">
    <source>
        <dbReference type="ARBA" id="ARBA00023326"/>
    </source>
</evidence>
<dbReference type="PANTHER" id="PTHR10587:SF98">
    <property type="entry name" value="CHITIN DEACETYLASE"/>
    <property type="match status" value="1"/>
</dbReference>
<keyword evidence="15" id="KW-0119">Carbohydrate metabolism</keyword>
<keyword evidence="19" id="KW-0624">Polysaccharide degradation</keyword>
<dbReference type="Gene3D" id="3.20.20.370">
    <property type="entry name" value="Glycoside hydrolase/deacetylase"/>
    <property type="match status" value="1"/>
</dbReference>
<reference evidence="24" key="1">
    <citation type="submission" date="2023-03" db="EMBL/GenBank/DDBJ databases">
        <title>Mating type loci evolution in Malassezia.</title>
        <authorList>
            <person name="Coelho M.A."/>
        </authorList>
    </citation>
    <scope>NUCLEOTIDE SEQUENCE</scope>
    <source>
        <strain evidence="24">CBS 11721</strain>
    </source>
</reference>
<evidence type="ECO:0000313" key="24">
    <source>
        <dbReference type="EMBL" id="WFD35854.1"/>
    </source>
</evidence>
<dbReference type="InterPro" id="IPR002509">
    <property type="entry name" value="NODB_dom"/>
</dbReference>
<keyword evidence="12" id="KW-0146">Chitin degradation</keyword>
<dbReference type="EMBL" id="CP119880">
    <property type="protein sequence ID" value="WFD35854.1"/>
    <property type="molecule type" value="Genomic_DNA"/>
</dbReference>
<feature type="compositionally biased region" description="Basic and acidic residues" evidence="22">
    <location>
        <begin position="8"/>
        <end position="18"/>
    </location>
</feature>
<evidence type="ECO:0000256" key="8">
    <source>
        <dbReference type="ARBA" id="ARBA00022622"/>
    </source>
</evidence>